<organism evidence="1 2">
    <name type="scientific">Yaniella flava</name>
    <dbReference type="NCBI Taxonomy" id="287930"/>
    <lineage>
        <taxon>Bacteria</taxon>
        <taxon>Bacillati</taxon>
        <taxon>Actinomycetota</taxon>
        <taxon>Actinomycetes</taxon>
        <taxon>Micrococcales</taxon>
        <taxon>Micrococcaceae</taxon>
        <taxon>Yaniella</taxon>
    </lineage>
</organism>
<comment type="caution">
    <text evidence="1">The sequence shown here is derived from an EMBL/GenBank/DDBJ whole genome shotgun (WGS) entry which is preliminary data.</text>
</comment>
<dbReference type="EMBL" id="BAAAMN010000034">
    <property type="protein sequence ID" value="GAA2037679.1"/>
    <property type="molecule type" value="Genomic_DNA"/>
</dbReference>
<sequence>MVPVILGAEIMTGNLYVTQFGRHLANPTVDAPEQMLIQHAKDVTGQGLALGGR</sequence>
<accession>A0ABP5G2M7</accession>
<evidence type="ECO:0000313" key="1">
    <source>
        <dbReference type="EMBL" id="GAA2037679.1"/>
    </source>
</evidence>
<keyword evidence="2" id="KW-1185">Reference proteome</keyword>
<protein>
    <submittedName>
        <fullName evidence="1">Uncharacterized protein</fullName>
    </submittedName>
</protein>
<evidence type="ECO:0000313" key="2">
    <source>
        <dbReference type="Proteomes" id="UP001501461"/>
    </source>
</evidence>
<proteinExistence type="predicted"/>
<dbReference type="Proteomes" id="UP001501461">
    <property type="component" value="Unassembled WGS sequence"/>
</dbReference>
<name>A0ABP5G2M7_9MICC</name>
<gene>
    <name evidence="1" type="ORF">GCM10009720_17690</name>
</gene>
<reference evidence="2" key="1">
    <citation type="journal article" date="2019" name="Int. J. Syst. Evol. Microbiol.">
        <title>The Global Catalogue of Microorganisms (GCM) 10K type strain sequencing project: providing services to taxonomists for standard genome sequencing and annotation.</title>
        <authorList>
            <consortium name="The Broad Institute Genomics Platform"/>
            <consortium name="The Broad Institute Genome Sequencing Center for Infectious Disease"/>
            <person name="Wu L."/>
            <person name="Ma J."/>
        </authorList>
    </citation>
    <scope>NUCLEOTIDE SEQUENCE [LARGE SCALE GENOMIC DNA]</scope>
    <source>
        <strain evidence="2">JCM 13595</strain>
    </source>
</reference>